<dbReference type="Pfam" id="PF01569">
    <property type="entry name" value="PAP2"/>
    <property type="match status" value="1"/>
</dbReference>
<dbReference type="CDD" id="cd03396">
    <property type="entry name" value="PAP2_like_6"/>
    <property type="match status" value="1"/>
</dbReference>
<proteinExistence type="predicted"/>
<sequence>MTHLALPLGVLALLITAVNLGGWDGEWADRLYAWQGHRWALRDAFLTETMAHRAGHALSVLGWCAVAVAWMVSMRREGLHAWRKPLAYLLLSVLVATTLVGFTKHWTNMDCPWDLARYGGTRPFIGLLGTRPVGLGRGICFPAGHASSGYAWMALYYLLAVLRPRWRWTGLGVGLGIGLLFGISQQLRGAHFLSHDLWTLMICWTVATLLFKAFWPVAILYRSTGVEPVGARA</sequence>
<protein>
    <recommendedName>
        <fullName evidence="2">Phosphatidic acid phosphatase type 2/haloperoxidase domain-containing protein</fullName>
    </recommendedName>
</protein>
<feature type="transmembrane region" description="Helical" evidence="1">
    <location>
        <begin position="85"/>
        <end position="103"/>
    </location>
</feature>
<feature type="transmembrane region" description="Helical" evidence="1">
    <location>
        <begin position="54"/>
        <end position="73"/>
    </location>
</feature>
<dbReference type="InterPro" id="IPR036938">
    <property type="entry name" value="PAP2/HPO_sf"/>
</dbReference>
<evidence type="ECO:0000313" key="3">
    <source>
        <dbReference type="EMBL" id="AXA85628.1"/>
    </source>
</evidence>
<feature type="transmembrane region" description="Helical" evidence="1">
    <location>
        <begin position="166"/>
        <end position="185"/>
    </location>
</feature>
<keyword evidence="4" id="KW-1185">Reference proteome</keyword>
<evidence type="ECO:0000256" key="1">
    <source>
        <dbReference type="SAM" id="Phobius"/>
    </source>
</evidence>
<keyword evidence="1" id="KW-0812">Transmembrane</keyword>
<accession>A0A344J9B8</accession>
<dbReference type="AlphaFoldDB" id="A0A344J9B8"/>
<dbReference type="KEGG" id="lue:DCD74_11550"/>
<dbReference type="InterPro" id="IPR000326">
    <property type="entry name" value="PAP2/HPO"/>
</dbReference>
<feature type="domain" description="Phosphatidic acid phosphatase type 2/haloperoxidase" evidence="2">
    <location>
        <begin position="86"/>
        <end position="215"/>
    </location>
</feature>
<feature type="transmembrane region" description="Helical" evidence="1">
    <location>
        <begin position="135"/>
        <end position="159"/>
    </location>
</feature>
<dbReference type="EMBL" id="CP029556">
    <property type="protein sequence ID" value="AXA85628.1"/>
    <property type="molecule type" value="Genomic_DNA"/>
</dbReference>
<dbReference type="Proteomes" id="UP000251842">
    <property type="component" value="Chromosome"/>
</dbReference>
<reference evidence="4" key="1">
    <citation type="submission" date="2018-05" db="EMBL/GenBank/DDBJ databases">
        <title>Luteimonas pekinense sp. nov., isolated from human Meibomian gland secretions, Beijing, China.</title>
        <authorList>
            <person name="Wen T."/>
            <person name="Bai H."/>
            <person name="Lv H."/>
        </authorList>
    </citation>
    <scope>NUCLEOTIDE SEQUENCE [LARGE SCALE GENOMIC DNA]</scope>
    <source>
        <strain evidence="4">83-4</strain>
    </source>
</reference>
<organism evidence="3 4">
    <name type="scientific">Solilutibacter oculi</name>
    <dbReference type="NCBI Taxonomy" id="2698682"/>
    <lineage>
        <taxon>Bacteria</taxon>
        <taxon>Pseudomonadati</taxon>
        <taxon>Pseudomonadota</taxon>
        <taxon>Gammaproteobacteria</taxon>
        <taxon>Lysobacterales</taxon>
        <taxon>Lysobacteraceae</taxon>
        <taxon>Solilutibacter</taxon>
    </lineage>
</organism>
<gene>
    <name evidence="3" type="ORF">DCD74_11550</name>
</gene>
<evidence type="ECO:0000313" key="4">
    <source>
        <dbReference type="Proteomes" id="UP000251842"/>
    </source>
</evidence>
<keyword evidence="1" id="KW-0472">Membrane</keyword>
<dbReference type="OrthoDB" id="7348799at2"/>
<name>A0A344J9B8_9GAMM</name>
<dbReference type="SUPFAM" id="SSF48317">
    <property type="entry name" value="Acid phosphatase/Vanadium-dependent haloperoxidase"/>
    <property type="match status" value="1"/>
</dbReference>
<feature type="transmembrane region" description="Helical" evidence="1">
    <location>
        <begin position="197"/>
        <end position="215"/>
    </location>
</feature>
<evidence type="ECO:0000259" key="2">
    <source>
        <dbReference type="Pfam" id="PF01569"/>
    </source>
</evidence>
<keyword evidence="1" id="KW-1133">Transmembrane helix</keyword>